<organism evidence="2 3">
    <name type="scientific">Streptomyces spectabilis</name>
    <dbReference type="NCBI Taxonomy" id="68270"/>
    <lineage>
        <taxon>Bacteria</taxon>
        <taxon>Bacillati</taxon>
        <taxon>Actinomycetota</taxon>
        <taxon>Actinomycetes</taxon>
        <taxon>Kitasatosporales</taxon>
        <taxon>Streptomycetaceae</taxon>
        <taxon>Streptomyces</taxon>
    </lineage>
</organism>
<protein>
    <recommendedName>
        <fullName evidence="1">Flavoprotein domain-containing protein</fullName>
    </recommendedName>
</protein>
<gene>
    <name evidence="2" type="ORF">FHS40_008465</name>
</gene>
<accession>A0A7W8B3L8</accession>
<evidence type="ECO:0000259" key="1">
    <source>
        <dbReference type="Pfam" id="PF02441"/>
    </source>
</evidence>
<dbReference type="Proteomes" id="UP000549009">
    <property type="component" value="Unassembled WGS sequence"/>
</dbReference>
<dbReference type="AlphaFoldDB" id="A0A7W8B3L8"/>
<dbReference type="SUPFAM" id="SSF52507">
    <property type="entry name" value="Homo-oligomeric flavin-containing Cys decarboxylases, HFCD"/>
    <property type="match status" value="1"/>
</dbReference>
<sequence length="188" mass="19924">MTTSTSRTLYLIGCAAPPARRLTTPIRAAQHAGWDVCLVLTPSAHRWMTDDPAGNLDELVELTGHPVRHIYKLPSQPDVLPPPDAIICAPLTANTLNKWAAGISDTLALGLLTEGIGLGLPLIGLPHFNDAQYRHPAIASSIATLRAAGVTLLLDDGDGAGGFTPHPPRQGDLDAYPWELALAALPKR</sequence>
<evidence type="ECO:0000313" key="3">
    <source>
        <dbReference type="Proteomes" id="UP000549009"/>
    </source>
</evidence>
<dbReference type="Pfam" id="PF02441">
    <property type="entry name" value="Flavoprotein"/>
    <property type="match status" value="1"/>
</dbReference>
<feature type="domain" description="Flavoprotein" evidence="1">
    <location>
        <begin position="26"/>
        <end position="143"/>
    </location>
</feature>
<dbReference type="InterPro" id="IPR036551">
    <property type="entry name" value="Flavin_trans-like"/>
</dbReference>
<reference evidence="2 3" key="1">
    <citation type="submission" date="2020-08" db="EMBL/GenBank/DDBJ databases">
        <title>Genomic Encyclopedia of Type Strains, Phase III (KMG-III): the genomes of soil and plant-associated and newly described type strains.</title>
        <authorList>
            <person name="Whitman W."/>
        </authorList>
    </citation>
    <scope>NUCLEOTIDE SEQUENCE [LARGE SCALE GENOMIC DNA]</scope>
    <source>
        <strain evidence="2 3">CECT 3146</strain>
    </source>
</reference>
<dbReference type="InterPro" id="IPR003382">
    <property type="entry name" value="Flavoprotein"/>
</dbReference>
<dbReference type="RefSeq" id="WP_184926311.1">
    <property type="nucleotide sequence ID" value="NZ_BMSQ01000030.1"/>
</dbReference>
<keyword evidence="3" id="KW-1185">Reference proteome</keyword>
<evidence type="ECO:0000313" key="2">
    <source>
        <dbReference type="EMBL" id="MBB5109337.1"/>
    </source>
</evidence>
<dbReference type="Gene3D" id="3.40.50.1950">
    <property type="entry name" value="Flavin prenyltransferase-like"/>
    <property type="match status" value="1"/>
</dbReference>
<comment type="caution">
    <text evidence="2">The sequence shown here is derived from an EMBL/GenBank/DDBJ whole genome shotgun (WGS) entry which is preliminary data.</text>
</comment>
<dbReference type="GO" id="GO:0003824">
    <property type="term" value="F:catalytic activity"/>
    <property type="evidence" value="ECO:0007669"/>
    <property type="project" value="InterPro"/>
</dbReference>
<dbReference type="EMBL" id="JACHJD010000026">
    <property type="protein sequence ID" value="MBB5109337.1"/>
    <property type="molecule type" value="Genomic_DNA"/>
</dbReference>
<name>A0A7W8B3L8_STRST</name>
<proteinExistence type="predicted"/>